<keyword evidence="2" id="KW-0238">DNA-binding</keyword>
<gene>
    <name evidence="3" type="ORF">GCM10010345_76060</name>
</gene>
<accession>A0ABQ3D5Z9</accession>
<dbReference type="InterPro" id="IPR044946">
    <property type="entry name" value="Restrct_endonuc_typeI_TRD_sf"/>
</dbReference>
<keyword evidence="1" id="KW-0680">Restriction system</keyword>
<evidence type="ECO:0000256" key="2">
    <source>
        <dbReference type="ARBA" id="ARBA00023125"/>
    </source>
</evidence>
<evidence type="ECO:0000256" key="1">
    <source>
        <dbReference type="ARBA" id="ARBA00022747"/>
    </source>
</evidence>
<dbReference type="Proteomes" id="UP000653644">
    <property type="component" value="Unassembled WGS sequence"/>
</dbReference>
<evidence type="ECO:0000313" key="4">
    <source>
        <dbReference type="Proteomes" id="UP000653644"/>
    </source>
</evidence>
<dbReference type="EMBL" id="BMVN01000043">
    <property type="protein sequence ID" value="GHA60605.1"/>
    <property type="molecule type" value="Genomic_DNA"/>
</dbReference>
<evidence type="ECO:0000313" key="3">
    <source>
        <dbReference type="EMBL" id="GHA60605.1"/>
    </source>
</evidence>
<name>A0ABQ3D5Z9_9ACTN</name>
<evidence type="ECO:0008006" key="5">
    <source>
        <dbReference type="Google" id="ProtNLM"/>
    </source>
</evidence>
<reference evidence="4" key="1">
    <citation type="journal article" date="2019" name="Int. J. Syst. Evol. Microbiol.">
        <title>The Global Catalogue of Microorganisms (GCM) 10K type strain sequencing project: providing services to taxonomists for standard genome sequencing and annotation.</title>
        <authorList>
            <consortium name="The Broad Institute Genomics Platform"/>
            <consortium name="The Broad Institute Genome Sequencing Center for Infectious Disease"/>
            <person name="Wu L."/>
            <person name="Ma J."/>
        </authorList>
    </citation>
    <scope>NUCLEOTIDE SEQUENCE [LARGE SCALE GENOMIC DNA]</scope>
    <source>
        <strain evidence="4">JCM 4733</strain>
    </source>
</reference>
<comment type="caution">
    <text evidence="3">The sequence shown here is derived from an EMBL/GenBank/DDBJ whole genome shotgun (WGS) entry which is preliminary data.</text>
</comment>
<dbReference type="Gene3D" id="3.90.220.20">
    <property type="entry name" value="DNA methylase specificity domains"/>
    <property type="match status" value="1"/>
</dbReference>
<keyword evidence="4" id="KW-1185">Reference proteome</keyword>
<protein>
    <recommendedName>
        <fullName evidence="5">Restriction endonuclease subunit S</fullName>
    </recommendedName>
</protein>
<dbReference type="SUPFAM" id="SSF116734">
    <property type="entry name" value="DNA methylase specificity domain"/>
    <property type="match status" value="1"/>
</dbReference>
<organism evidence="3 4">
    <name type="scientific">Streptomyces canarius</name>
    <dbReference type="NCBI Taxonomy" id="285453"/>
    <lineage>
        <taxon>Bacteria</taxon>
        <taxon>Bacillati</taxon>
        <taxon>Actinomycetota</taxon>
        <taxon>Actinomycetes</taxon>
        <taxon>Kitasatosporales</taxon>
        <taxon>Streptomycetaceae</taxon>
        <taxon>Streptomyces</taxon>
    </lineage>
</organism>
<proteinExistence type="predicted"/>
<sequence length="83" mass="8932">MSEDVIEALPHGWRRVSLGDICEIQGGGPAVRRTEQIEAGVPLIRPADPRNRRIADRSGMVCVAPPGRHVTCPSTGCSPTTSW</sequence>